<keyword evidence="3" id="KW-0597">Phosphoprotein</keyword>
<dbReference type="Gene3D" id="3.30.565.10">
    <property type="entry name" value="Histidine kinase-like ATPase, C-terminal domain"/>
    <property type="match status" value="1"/>
</dbReference>
<dbReference type="Proteomes" id="UP000248553">
    <property type="component" value="Unassembled WGS sequence"/>
</dbReference>
<reference evidence="11" key="1">
    <citation type="submission" date="2018-05" db="EMBL/GenBank/DDBJ databases">
        <authorList>
            <person name="Nie L."/>
        </authorList>
    </citation>
    <scope>NUCLEOTIDE SEQUENCE [LARGE SCALE GENOMIC DNA]</scope>
    <source>
        <strain evidence="11">NL</strain>
    </source>
</reference>
<dbReference type="SMART" id="SM00388">
    <property type="entry name" value="HisKA"/>
    <property type="match status" value="1"/>
</dbReference>
<dbReference type="NCBIfam" id="TIGR00229">
    <property type="entry name" value="sensory_box"/>
    <property type="match status" value="1"/>
</dbReference>
<dbReference type="Pfam" id="PF08448">
    <property type="entry name" value="PAS_4"/>
    <property type="match status" value="2"/>
</dbReference>
<dbReference type="InterPro" id="IPR003594">
    <property type="entry name" value="HATPase_dom"/>
</dbReference>
<dbReference type="SUPFAM" id="SSF55785">
    <property type="entry name" value="PYP-like sensor domain (PAS domain)"/>
    <property type="match status" value="2"/>
</dbReference>
<feature type="coiled-coil region" evidence="6">
    <location>
        <begin position="511"/>
        <end position="593"/>
    </location>
</feature>
<dbReference type="FunFam" id="3.30.450.20:FF:000099">
    <property type="entry name" value="Sensory box sensor histidine kinase"/>
    <property type="match status" value="1"/>
</dbReference>
<comment type="caution">
    <text evidence="10">The sequence shown here is derived from an EMBL/GenBank/DDBJ whole genome shotgun (WGS) entry which is preliminary data.</text>
</comment>
<dbReference type="InterPro" id="IPR013656">
    <property type="entry name" value="PAS_4"/>
</dbReference>
<feature type="domain" description="Histidine kinase" evidence="8">
    <location>
        <begin position="890"/>
        <end position="1107"/>
    </location>
</feature>
<dbReference type="PANTHER" id="PTHR43304">
    <property type="entry name" value="PHYTOCHROME-LIKE PROTEIN CPH1"/>
    <property type="match status" value="1"/>
</dbReference>
<feature type="region of interest" description="Disordered" evidence="7">
    <location>
        <begin position="61"/>
        <end position="123"/>
    </location>
</feature>
<feature type="compositionally biased region" description="Low complexity" evidence="7">
    <location>
        <begin position="167"/>
        <end position="178"/>
    </location>
</feature>
<evidence type="ECO:0000256" key="5">
    <source>
        <dbReference type="ARBA" id="ARBA00022777"/>
    </source>
</evidence>
<evidence type="ECO:0000256" key="4">
    <source>
        <dbReference type="ARBA" id="ARBA00022679"/>
    </source>
</evidence>
<evidence type="ECO:0000259" key="9">
    <source>
        <dbReference type="PROSITE" id="PS50113"/>
    </source>
</evidence>
<sequence>MGPLRGGPPLAGPQRRLRFLDPGLRHAQPGLRQQLRAAGLHQRLRPERLRPQRPEQQLGLAAAIGPLRPGPRQPQPRLGPLRRRPLGRRLQPGLLRRRRKQPLPARARPRRPARPRRAPRLLWAHGRPRVGLVRRRRGARQPPRLAGPRRAAALLDSAAPPHPGPSAGPESSGPADGPHGFRPNPGYLGSACGWHAPALPGRRGQHFLVEPVAADGLSFAFPRPPVTVSDAASGFSPADSWAAFPPEELLAGVFDVSLTGLLLLRPLPAAGPPEAVADFAYAYVNPAAQRILGLPAQPTRTLLEVFPDAGAAGVLGFYRQALASPAPLHLDVHYQRHGLDSYYRLAARRVGPGLLVSLTDTDAQPRTAAEQVLRDSRAREQHAHAEADMQRNRLHQLLMEAPALIATYRGPEHVFEFVNAQHQALLAGRALLGRPLREALPELVHQPIYALLRAAYRTGELQSATELPVLLGPDNAPALSQNHYNVFFQPTRDAAGQVDGVLGFAYEVTAQVQARRQIEEKEQELRALNMLLGVANEELASVNEGLRRNNATLQHTQQALRQLNQDLEARVQQRTHEADAARAEAERQRARLERFFMQAPAAICVLDGPALVYELVNPGYQRLFPGRELLGRPLAEAMPEFARQPIWHILQRVYQSGEPHEGRETLVQAARQAGGPVEDRHFTFIYQPRHDAAGLIDGVLVFAYEVTALVQARRRVEQSEMEFRLLSDAIPHLVWTATPAGSVDYCNEQWCAYTGGTVADALYDGWTRYYHPHDLPQLQQHWAGSLHAGQPYQVEARLRRHDGSYRWFMVRALALRDEHGQITRWFGTGTDVHEQKGLAEALRLASRKLATTNRELRVANDETQAINQELALTNRQLTRINQDLDNFVYTASHDLRQPVYNLAGVFQELKRTATFHDPEAPQLMQMFEAALGQIHNTIQGLSEVVQAERRNAQDAVEPVALLPLTQDVIRSMHEQASATGAAFRLDFAAVPALRFARLNLQSILYNLLSNALKYRHPDRAPAVRVATELTAAGAPVLLVQDNGLGLDVPRFGPDLFQLFRRFHDHVSGSGLGLYLVNRIVQQAGGRIEVESVVGAGTTFRIVLPAAAVAQ</sequence>
<dbReference type="GO" id="GO:0000155">
    <property type="term" value="F:phosphorelay sensor kinase activity"/>
    <property type="evidence" value="ECO:0007669"/>
    <property type="project" value="InterPro"/>
</dbReference>
<dbReference type="OrthoDB" id="9766459at2"/>
<dbReference type="CDD" id="cd00130">
    <property type="entry name" value="PAS"/>
    <property type="match status" value="1"/>
</dbReference>
<dbReference type="AlphaFoldDB" id="A0A328BU58"/>
<name>A0A328BU58_9BACT</name>
<dbReference type="PROSITE" id="PS50113">
    <property type="entry name" value="PAC"/>
    <property type="match status" value="1"/>
</dbReference>
<dbReference type="PRINTS" id="PR00344">
    <property type="entry name" value="BCTRLSENSOR"/>
</dbReference>
<proteinExistence type="predicted"/>
<dbReference type="SMART" id="SM00091">
    <property type="entry name" value="PAS"/>
    <property type="match status" value="3"/>
</dbReference>
<dbReference type="PANTHER" id="PTHR43304:SF1">
    <property type="entry name" value="PAC DOMAIN-CONTAINING PROTEIN"/>
    <property type="match status" value="1"/>
</dbReference>
<dbReference type="SUPFAM" id="SSF55874">
    <property type="entry name" value="ATPase domain of HSP90 chaperone/DNA topoisomerase II/histidine kinase"/>
    <property type="match status" value="1"/>
</dbReference>
<dbReference type="InterPro" id="IPR004358">
    <property type="entry name" value="Sig_transdc_His_kin-like_C"/>
</dbReference>
<feature type="region of interest" description="Disordered" evidence="7">
    <location>
        <begin position="155"/>
        <end position="184"/>
    </location>
</feature>
<dbReference type="SMART" id="SM00086">
    <property type="entry name" value="PAC"/>
    <property type="match status" value="1"/>
</dbReference>
<evidence type="ECO:0000256" key="3">
    <source>
        <dbReference type="ARBA" id="ARBA00022553"/>
    </source>
</evidence>
<dbReference type="InterPro" id="IPR035965">
    <property type="entry name" value="PAS-like_dom_sf"/>
</dbReference>
<protein>
    <recommendedName>
        <fullName evidence="2">histidine kinase</fullName>
        <ecNumber evidence="2">2.7.13.3</ecNumber>
    </recommendedName>
</protein>
<dbReference type="InterPro" id="IPR036890">
    <property type="entry name" value="HATPase_C_sf"/>
</dbReference>
<accession>A0A328BU58</accession>
<comment type="catalytic activity">
    <reaction evidence="1">
        <text>ATP + protein L-histidine = ADP + protein N-phospho-L-histidine.</text>
        <dbReference type="EC" id="2.7.13.3"/>
    </reaction>
</comment>
<keyword evidence="4" id="KW-0808">Transferase</keyword>
<organism evidence="10 11">
    <name type="scientific">Hymenobacter edaphi</name>
    <dbReference type="NCBI Taxonomy" id="2211146"/>
    <lineage>
        <taxon>Bacteria</taxon>
        <taxon>Pseudomonadati</taxon>
        <taxon>Bacteroidota</taxon>
        <taxon>Cytophagia</taxon>
        <taxon>Cytophagales</taxon>
        <taxon>Hymenobacteraceae</taxon>
        <taxon>Hymenobacter</taxon>
    </lineage>
</organism>
<dbReference type="InterPro" id="IPR052162">
    <property type="entry name" value="Sensor_kinase/Photoreceptor"/>
</dbReference>
<keyword evidence="5" id="KW-0418">Kinase</keyword>
<dbReference type="EMBL" id="QHKM01000001">
    <property type="protein sequence ID" value="RAK70593.1"/>
    <property type="molecule type" value="Genomic_DNA"/>
</dbReference>
<evidence type="ECO:0000256" key="7">
    <source>
        <dbReference type="SAM" id="MobiDB-lite"/>
    </source>
</evidence>
<evidence type="ECO:0000313" key="11">
    <source>
        <dbReference type="Proteomes" id="UP000248553"/>
    </source>
</evidence>
<dbReference type="InterPro" id="IPR005467">
    <property type="entry name" value="His_kinase_dom"/>
</dbReference>
<dbReference type="InterPro" id="IPR001610">
    <property type="entry name" value="PAC"/>
</dbReference>
<evidence type="ECO:0000256" key="1">
    <source>
        <dbReference type="ARBA" id="ARBA00000085"/>
    </source>
</evidence>
<dbReference type="InterPro" id="IPR036097">
    <property type="entry name" value="HisK_dim/P_sf"/>
</dbReference>
<gene>
    <name evidence="10" type="ORF">DLM85_07105</name>
</gene>
<dbReference type="SMART" id="SM00387">
    <property type="entry name" value="HATPase_c"/>
    <property type="match status" value="1"/>
</dbReference>
<feature type="coiled-coil region" evidence="6">
    <location>
        <begin position="842"/>
        <end position="869"/>
    </location>
</feature>
<dbReference type="PROSITE" id="PS50109">
    <property type="entry name" value="HIS_KIN"/>
    <property type="match status" value="1"/>
</dbReference>
<feature type="domain" description="PAC" evidence="9">
    <location>
        <begin position="792"/>
        <end position="844"/>
    </location>
</feature>
<dbReference type="SUPFAM" id="SSF47384">
    <property type="entry name" value="Homodimeric domain of signal transducing histidine kinase"/>
    <property type="match status" value="1"/>
</dbReference>
<dbReference type="Gene3D" id="1.10.287.130">
    <property type="match status" value="1"/>
</dbReference>
<dbReference type="Gene3D" id="3.30.450.20">
    <property type="entry name" value="PAS domain"/>
    <property type="match status" value="4"/>
</dbReference>
<dbReference type="InterPro" id="IPR000014">
    <property type="entry name" value="PAS"/>
</dbReference>
<evidence type="ECO:0000256" key="2">
    <source>
        <dbReference type="ARBA" id="ARBA00012438"/>
    </source>
</evidence>
<dbReference type="Pfam" id="PF08447">
    <property type="entry name" value="PAS_3"/>
    <property type="match status" value="1"/>
</dbReference>
<feature type="compositionally biased region" description="Basic residues" evidence="7">
    <location>
        <begin position="95"/>
        <end position="119"/>
    </location>
</feature>
<dbReference type="InterPro" id="IPR000700">
    <property type="entry name" value="PAS-assoc_C"/>
</dbReference>
<dbReference type="InterPro" id="IPR003661">
    <property type="entry name" value="HisK_dim/P_dom"/>
</dbReference>
<dbReference type="EC" id="2.7.13.3" evidence="2"/>
<dbReference type="Pfam" id="PF02518">
    <property type="entry name" value="HATPase_c"/>
    <property type="match status" value="1"/>
</dbReference>
<keyword evidence="11" id="KW-1185">Reference proteome</keyword>
<evidence type="ECO:0000256" key="6">
    <source>
        <dbReference type="SAM" id="Coils"/>
    </source>
</evidence>
<dbReference type="InterPro" id="IPR013655">
    <property type="entry name" value="PAS_fold_3"/>
</dbReference>
<keyword evidence="6" id="KW-0175">Coiled coil</keyword>
<evidence type="ECO:0000313" key="10">
    <source>
        <dbReference type="EMBL" id="RAK70593.1"/>
    </source>
</evidence>
<evidence type="ECO:0000259" key="8">
    <source>
        <dbReference type="PROSITE" id="PS50109"/>
    </source>
</evidence>